<dbReference type="Proteomes" id="UP000494165">
    <property type="component" value="Unassembled WGS sequence"/>
</dbReference>
<proteinExistence type="predicted"/>
<reference evidence="1 2" key="1">
    <citation type="submission" date="2020-04" db="EMBL/GenBank/DDBJ databases">
        <authorList>
            <person name="Alioto T."/>
            <person name="Alioto T."/>
            <person name="Gomez Garrido J."/>
        </authorList>
    </citation>
    <scope>NUCLEOTIDE SEQUENCE [LARGE SCALE GENOMIC DNA]</scope>
</reference>
<evidence type="ECO:0000313" key="2">
    <source>
        <dbReference type="Proteomes" id="UP000494165"/>
    </source>
</evidence>
<name>A0A8S1BXR3_9INSE</name>
<accession>A0A8S1BXR3</accession>
<evidence type="ECO:0000313" key="1">
    <source>
        <dbReference type="EMBL" id="CAB3359632.1"/>
    </source>
</evidence>
<protein>
    <submittedName>
        <fullName evidence="1">Uncharacterized protein</fullName>
    </submittedName>
</protein>
<dbReference type="EMBL" id="CADEPI010000002">
    <property type="protein sequence ID" value="CAB3359632.1"/>
    <property type="molecule type" value="Genomic_DNA"/>
</dbReference>
<keyword evidence="2" id="KW-1185">Reference proteome</keyword>
<dbReference type="AlphaFoldDB" id="A0A8S1BXR3"/>
<sequence length="188" mass="21210">MAISTALALRLRRRPALWCVCAGCGRPLPLVLPRPFALLSHSAVRFFATAAAPPPGTHSEKSFTCHFPRIFAARVVQRDCSVNKRSAAKEKAKSASDREHGTKFWHEGWMLIESPTQRVRLRTTQSLSSGFQDPGFTKRLWTDAWFSKANLALLTQNAEVTTFFSDTINCFLNRLLVQEVHKEAFCWC</sequence>
<organism evidence="1 2">
    <name type="scientific">Cloeon dipterum</name>
    <dbReference type="NCBI Taxonomy" id="197152"/>
    <lineage>
        <taxon>Eukaryota</taxon>
        <taxon>Metazoa</taxon>
        <taxon>Ecdysozoa</taxon>
        <taxon>Arthropoda</taxon>
        <taxon>Hexapoda</taxon>
        <taxon>Insecta</taxon>
        <taxon>Pterygota</taxon>
        <taxon>Palaeoptera</taxon>
        <taxon>Ephemeroptera</taxon>
        <taxon>Pisciforma</taxon>
        <taxon>Baetidae</taxon>
        <taxon>Cloeon</taxon>
    </lineage>
</organism>
<gene>
    <name evidence="1" type="ORF">CLODIP_2_CD08001</name>
</gene>
<comment type="caution">
    <text evidence="1">The sequence shown here is derived from an EMBL/GenBank/DDBJ whole genome shotgun (WGS) entry which is preliminary data.</text>
</comment>